<dbReference type="InterPro" id="IPR058192">
    <property type="entry name" value="WHD_ROQ1-like"/>
</dbReference>
<evidence type="ECO:0000313" key="3">
    <source>
        <dbReference type="EMBL" id="KFK40489.1"/>
    </source>
</evidence>
<dbReference type="Pfam" id="PF23282">
    <property type="entry name" value="WHD_ROQ1"/>
    <property type="match status" value="1"/>
</dbReference>
<dbReference type="OrthoDB" id="1716594at2759"/>
<dbReference type="AlphaFoldDB" id="A0A087HED7"/>
<organism evidence="3 4">
    <name type="scientific">Arabis alpina</name>
    <name type="common">Alpine rock-cress</name>
    <dbReference type="NCBI Taxonomy" id="50452"/>
    <lineage>
        <taxon>Eukaryota</taxon>
        <taxon>Viridiplantae</taxon>
        <taxon>Streptophyta</taxon>
        <taxon>Embryophyta</taxon>
        <taxon>Tracheophyta</taxon>
        <taxon>Spermatophyta</taxon>
        <taxon>Magnoliopsida</taxon>
        <taxon>eudicotyledons</taxon>
        <taxon>Gunneridae</taxon>
        <taxon>Pentapetalae</taxon>
        <taxon>rosids</taxon>
        <taxon>malvids</taxon>
        <taxon>Brassicales</taxon>
        <taxon>Brassicaceae</taxon>
        <taxon>Arabideae</taxon>
        <taxon>Arabis</taxon>
    </lineage>
</organism>
<dbReference type="PANTHER" id="PTHR11017">
    <property type="entry name" value="LEUCINE-RICH REPEAT-CONTAINING PROTEIN"/>
    <property type="match status" value="1"/>
</dbReference>
<reference evidence="4" key="1">
    <citation type="journal article" date="2015" name="Nat. Plants">
        <title>Genome expansion of Arabis alpina linked with retrotransposition and reduced symmetric DNA methylation.</title>
        <authorList>
            <person name="Willing E.M."/>
            <person name="Rawat V."/>
            <person name="Mandakova T."/>
            <person name="Maumus F."/>
            <person name="James G.V."/>
            <person name="Nordstroem K.J."/>
            <person name="Becker C."/>
            <person name="Warthmann N."/>
            <person name="Chica C."/>
            <person name="Szarzynska B."/>
            <person name="Zytnicki M."/>
            <person name="Albani M.C."/>
            <person name="Kiefer C."/>
            <person name="Bergonzi S."/>
            <person name="Castaings L."/>
            <person name="Mateos J.L."/>
            <person name="Berns M.C."/>
            <person name="Bujdoso N."/>
            <person name="Piofczyk T."/>
            <person name="de Lorenzo L."/>
            <person name="Barrero-Sicilia C."/>
            <person name="Mateos I."/>
            <person name="Piednoel M."/>
            <person name="Hagmann J."/>
            <person name="Chen-Min-Tao R."/>
            <person name="Iglesias-Fernandez R."/>
            <person name="Schuster S.C."/>
            <person name="Alonso-Blanco C."/>
            <person name="Roudier F."/>
            <person name="Carbonero P."/>
            <person name="Paz-Ares J."/>
            <person name="Davis S.J."/>
            <person name="Pecinka A."/>
            <person name="Quesneville H."/>
            <person name="Colot V."/>
            <person name="Lysak M.A."/>
            <person name="Weigel D."/>
            <person name="Coupland G."/>
            <person name="Schneeberger K."/>
        </authorList>
    </citation>
    <scope>NUCLEOTIDE SEQUENCE [LARGE SCALE GENOMIC DNA]</scope>
    <source>
        <strain evidence="4">cv. Pajares</strain>
    </source>
</reference>
<evidence type="ECO:0000313" key="4">
    <source>
        <dbReference type="Proteomes" id="UP000029120"/>
    </source>
</evidence>
<evidence type="ECO:0000259" key="2">
    <source>
        <dbReference type="Pfam" id="PF23282"/>
    </source>
</evidence>
<dbReference type="InterPro" id="IPR027417">
    <property type="entry name" value="P-loop_NTPase"/>
</dbReference>
<dbReference type="InterPro" id="IPR044974">
    <property type="entry name" value="Disease_R_plants"/>
</dbReference>
<name>A0A087HED7_ARAAL</name>
<sequence>MIVGICGPAGIGKSTIARALHSLHSKEFQLTCFVDNLMESYPGVRDEYSLKLLLQAELLSKILNLKVRGVGKRTYMVWSWEYAFRQSYPRNGFGKLAERVTELCVFFNYEDDKIVEALLADGNNNLDIKDGLKILANKSLIDVSICGEIMMHKLLQQVGTKVVREEEPWKRKILINAEDICDVLEDEDDRAKQVSGILFDISGISE</sequence>
<feature type="domain" description="Disease resistance protein Roq1-like winged-helix" evidence="2">
    <location>
        <begin position="103"/>
        <end position="165"/>
    </location>
</feature>
<accession>A0A087HED7</accession>
<gene>
    <name evidence="3" type="ordered locus">AALP_Aa2g002400</name>
</gene>
<dbReference type="Gene3D" id="3.40.50.300">
    <property type="entry name" value="P-loop containing nucleotide triphosphate hydrolases"/>
    <property type="match status" value="1"/>
</dbReference>
<dbReference type="EMBL" id="CM002870">
    <property type="protein sequence ID" value="KFK40489.1"/>
    <property type="molecule type" value="Genomic_DNA"/>
</dbReference>
<evidence type="ECO:0000256" key="1">
    <source>
        <dbReference type="ARBA" id="ARBA00022737"/>
    </source>
</evidence>
<keyword evidence="4" id="KW-1185">Reference proteome</keyword>
<dbReference type="Proteomes" id="UP000029120">
    <property type="component" value="Chromosome 2"/>
</dbReference>
<dbReference type="Gramene" id="KFK40489">
    <property type="protein sequence ID" value="KFK40489"/>
    <property type="gene ID" value="AALP_AA2G002400"/>
</dbReference>
<keyword evidence="1" id="KW-0677">Repeat</keyword>
<feature type="non-terminal residue" evidence="3">
    <location>
        <position position="206"/>
    </location>
</feature>
<dbReference type="GO" id="GO:0006952">
    <property type="term" value="P:defense response"/>
    <property type="evidence" value="ECO:0007669"/>
    <property type="project" value="InterPro"/>
</dbReference>
<dbReference type="PANTHER" id="PTHR11017:SF569">
    <property type="entry name" value="DISEASE RESISTANCE PROTEIN"/>
    <property type="match status" value="1"/>
</dbReference>
<proteinExistence type="predicted"/>
<dbReference type="SUPFAM" id="SSF52540">
    <property type="entry name" value="P-loop containing nucleoside triphosphate hydrolases"/>
    <property type="match status" value="1"/>
</dbReference>
<protein>
    <recommendedName>
        <fullName evidence="2">Disease resistance protein Roq1-like winged-helix domain-containing protein</fullName>
    </recommendedName>
</protein>